<proteinExistence type="predicted"/>
<dbReference type="Gene3D" id="3.40.50.1010">
    <property type="entry name" value="5'-nuclease"/>
    <property type="match status" value="1"/>
</dbReference>
<dbReference type="InterPro" id="IPR029060">
    <property type="entry name" value="PIN-like_dom_sf"/>
</dbReference>
<accession>A0ABR1M0F6</accession>
<dbReference type="InterPro" id="IPR006085">
    <property type="entry name" value="XPG_DNA_repair_N"/>
</dbReference>
<evidence type="ECO:0000313" key="2">
    <source>
        <dbReference type="EMBL" id="KAK7540334.1"/>
    </source>
</evidence>
<sequence length="163" mass="18255">MISMNDDWTVNLAEHSKIDELAGYNVAIDAADYLNRLLNDPHFKESLLPALGGLPFSMKRCVNEDLARWKSANISPFFVFSGLTVGKKDDKLFFASDEASLKTENAWELYNQGEAERAVATFGEAPLTKTDDYLRHFQVLLHEAGVPFLVAPYTAWGQVRLPS</sequence>
<gene>
    <name evidence="2" type="ORF">IWX46DRAFT_191911</name>
</gene>
<reference evidence="2 3" key="1">
    <citation type="submission" date="2024-04" db="EMBL/GenBank/DDBJ databases">
        <title>Phyllosticta paracitricarpa is synonymous to the EU quarantine fungus P. citricarpa based on phylogenomic analyses.</title>
        <authorList>
            <consortium name="Lawrence Berkeley National Laboratory"/>
            <person name="Van Ingen-Buijs V.A."/>
            <person name="Van Westerhoven A.C."/>
            <person name="Haridas S."/>
            <person name="Skiadas P."/>
            <person name="Martin F."/>
            <person name="Groenewald J.Z."/>
            <person name="Crous P.W."/>
            <person name="Seidl M.F."/>
        </authorList>
    </citation>
    <scope>NUCLEOTIDE SEQUENCE [LARGE SCALE GENOMIC DNA]</scope>
    <source>
        <strain evidence="2 3">CBS 122670</strain>
    </source>
</reference>
<organism evidence="2 3">
    <name type="scientific">Phyllosticta citricarpa</name>
    <dbReference type="NCBI Taxonomy" id="55181"/>
    <lineage>
        <taxon>Eukaryota</taxon>
        <taxon>Fungi</taxon>
        <taxon>Dikarya</taxon>
        <taxon>Ascomycota</taxon>
        <taxon>Pezizomycotina</taxon>
        <taxon>Dothideomycetes</taxon>
        <taxon>Dothideomycetes incertae sedis</taxon>
        <taxon>Botryosphaeriales</taxon>
        <taxon>Phyllostictaceae</taxon>
        <taxon>Phyllosticta</taxon>
    </lineage>
</organism>
<dbReference type="InterPro" id="IPR006084">
    <property type="entry name" value="XPG/Rad2"/>
</dbReference>
<evidence type="ECO:0000313" key="3">
    <source>
        <dbReference type="Proteomes" id="UP001365128"/>
    </source>
</evidence>
<protein>
    <submittedName>
        <fullName evidence="2">PIN domain-like protein</fullName>
    </submittedName>
</protein>
<keyword evidence="3" id="KW-1185">Reference proteome</keyword>
<comment type="caution">
    <text evidence="2">The sequence shown here is derived from an EMBL/GenBank/DDBJ whole genome shotgun (WGS) entry which is preliminary data.</text>
</comment>
<dbReference type="Proteomes" id="UP001365128">
    <property type="component" value="Unassembled WGS sequence"/>
</dbReference>
<dbReference type="Pfam" id="PF00752">
    <property type="entry name" value="XPG_N"/>
    <property type="match status" value="1"/>
</dbReference>
<dbReference type="PRINTS" id="PR00853">
    <property type="entry name" value="XPGRADSUPER"/>
</dbReference>
<evidence type="ECO:0000259" key="1">
    <source>
        <dbReference type="Pfam" id="PF00752"/>
    </source>
</evidence>
<dbReference type="CDD" id="cd09858">
    <property type="entry name" value="PIN_MKT1"/>
    <property type="match status" value="1"/>
</dbReference>
<feature type="domain" description="XPG N-terminal" evidence="1">
    <location>
        <begin position="14"/>
        <end position="88"/>
    </location>
</feature>
<name>A0ABR1M0F6_9PEZI</name>
<dbReference type="EMBL" id="JBBPDW010000026">
    <property type="protein sequence ID" value="KAK7540334.1"/>
    <property type="molecule type" value="Genomic_DNA"/>
</dbReference>
<dbReference type="SUPFAM" id="SSF88723">
    <property type="entry name" value="PIN domain-like"/>
    <property type="match status" value="1"/>
</dbReference>